<keyword evidence="21" id="KW-1185">Reference proteome</keyword>
<evidence type="ECO:0000256" key="2">
    <source>
        <dbReference type="ARBA" id="ARBA00009492"/>
    </source>
</evidence>
<evidence type="ECO:0000313" key="20">
    <source>
        <dbReference type="EMBL" id="MBN3321883.1"/>
    </source>
</evidence>
<feature type="transmembrane region" description="Helical" evidence="16">
    <location>
        <begin position="940"/>
        <end position="965"/>
    </location>
</feature>
<keyword evidence="4" id="KW-0597">Phosphoprotein</keyword>
<evidence type="ECO:0000256" key="16">
    <source>
        <dbReference type="SAM" id="Phobius"/>
    </source>
</evidence>
<keyword evidence="3" id="KW-0217">Developmental protein</keyword>
<protein>
    <submittedName>
        <fullName evidence="20">SEM4G protein</fullName>
    </submittedName>
</protein>
<dbReference type="GO" id="GO:0030215">
    <property type="term" value="F:semaphorin receptor binding"/>
    <property type="evidence" value="ECO:0007669"/>
    <property type="project" value="InterPro"/>
</dbReference>
<dbReference type="CDD" id="cd05872">
    <property type="entry name" value="Ig_Sema4B_like"/>
    <property type="match status" value="1"/>
</dbReference>
<dbReference type="GO" id="GO:0071526">
    <property type="term" value="P:semaphorin-plexin signaling pathway"/>
    <property type="evidence" value="ECO:0007669"/>
    <property type="project" value="TreeGrafter"/>
</dbReference>
<organism evidence="20 21">
    <name type="scientific">Atractosteus spatula</name>
    <name type="common">Alligator gar</name>
    <name type="synonym">Lepisosteus spatula</name>
    <dbReference type="NCBI Taxonomy" id="7917"/>
    <lineage>
        <taxon>Eukaryota</taxon>
        <taxon>Metazoa</taxon>
        <taxon>Chordata</taxon>
        <taxon>Craniata</taxon>
        <taxon>Vertebrata</taxon>
        <taxon>Euteleostomi</taxon>
        <taxon>Actinopterygii</taxon>
        <taxon>Neopterygii</taxon>
        <taxon>Holostei</taxon>
        <taxon>Semionotiformes</taxon>
        <taxon>Lepisosteidae</taxon>
        <taxon>Atractosteus</taxon>
    </lineage>
</organism>
<feature type="domain" description="Ig-like" evidence="18">
    <location>
        <begin position="826"/>
        <end position="894"/>
    </location>
</feature>
<keyword evidence="12" id="KW-0325">Glycoprotein</keyword>
<evidence type="ECO:0000256" key="11">
    <source>
        <dbReference type="ARBA" id="ARBA00023157"/>
    </source>
</evidence>
<keyword evidence="10 16" id="KW-0472">Membrane</keyword>
<feature type="region of interest" description="Disordered" evidence="15">
    <location>
        <begin position="205"/>
        <end position="254"/>
    </location>
</feature>
<comment type="caution">
    <text evidence="14">Lacks conserved residue(s) required for the propagation of feature annotation.</text>
</comment>
<evidence type="ECO:0000259" key="19">
    <source>
        <dbReference type="PROSITE" id="PS51004"/>
    </source>
</evidence>
<dbReference type="InterPro" id="IPR007110">
    <property type="entry name" value="Ig-like_dom"/>
</dbReference>
<keyword evidence="9 16" id="KW-1133">Transmembrane helix</keyword>
<evidence type="ECO:0000256" key="4">
    <source>
        <dbReference type="ARBA" id="ARBA00022553"/>
    </source>
</evidence>
<dbReference type="FunFam" id="2.130.10.10:FF:000033">
    <property type="entry name" value="Semaphorin 4B"/>
    <property type="match status" value="1"/>
</dbReference>
<accession>A0A8J7P0W2</accession>
<evidence type="ECO:0000256" key="1">
    <source>
        <dbReference type="ARBA" id="ARBA00004479"/>
    </source>
</evidence>
<evidence type="ECO:0000256" key="9">
    <source>
        <dbReference type="ARBA" id="ARBA00022989"/>
    </source>
</evidence>
<keyword evidence="11" id="KW-1015">Disulfide bond</keyword>
<comment type="similarity">
    <text evidence="2">Belongs to the semaphorin family.</text>
</comment>
<feature type="domain" description="Sema" evidence="19">
    <location>
        <begin position="279"/>
        <end position="759"/>
    </location>
</feature>
<proteinExistence type="inferred from homology"/>
<feature type="signal peptide" evidence="17">
    <location>
        <begin position="1"/>
        <end position="17"/>
    </location>
</feature>
<comment type="subcellular location">
    <subcellularLocation>
        <location evidence="1">Membrane</location>
        <topology evidence="1">Single-pass type I membrane protein</topology>
    </subcellularLocation>
</comment>
<evidence type="ECO:0000256" key="8">
    <source>
        <dbReference type="ARBA" id="ARBA00022902"/>
    </source>
</evidence>
<evidence type="ECO:0000256" key="13">
    <source>
        <dbReference type="ARBA" id="ARBA00023319"/>
    </source>
</evidence>
<dbReference type="PANTHER" id="PTHR11036">
    <property type="entry name" value="SEMAPHORIN"/>
    <property type="match status" value="1"/>
</dbReference>
<reference evidence="20" key="1">
    <citation type="journal article" date="2021" name="Cell">
        <title>Tracing the genetic footprints of vertebrate landing in non-teleost ray-finned fishes.</title>
        <authorList>
            <person name="Bi X."/>
            <person name="Wang K."/>
            <person name="Yang L."/>
            <person name="Pan H."/>
            <person name="Jiang H."/>
            <person name="Wei Q."/>
            <person name="Fang M."/>
            <person name="Yu H."/>
            <person name="Zhu C."/>
            <person name="Cai Y."/>
            <person name="He Y."/>
            <person name="Gan X."/>
            <person name="Zeng H."/>
            <person name="Yu D."/>
            <person name="Zhu Y."/>
            <person name="Jiang H."/>
            <person name="Qiu Q."/>
            <person name="Yang H."/>
            <person name="Zhang Y.E."/>
            <person name="Wang W."/>
            <person name="Zhu M."/>
            <person name="He S."/>
            <person name="Zhang G."/>
        </authorList>
    </citation>
    <scope>NUCLEOTIDE SEQUENCE</scope>
    <source>
        <strain evidence="20">Allg_001</strain>
    </source>
</reference>
<dbReference type="Gene3D" id="2.130.10.10">
    <property type="entry name" value="YVTN repeat-like/Quinoprotein amine dehydrogenase"/>
    <property type="match status" value="1"/>
</dbReference>
<dbReference type="FunFam" id="3.30.1680.10:FF:000027">
    <property type="entry name" value="Sema domain, immunoglobulin domain (Ig), transmembrane domain (TM) and short cytoplasmic domain, (semaphorin) 4Ga"/>
    <property type="match status" value="1"/>
</dbReference>
<dbReference type="EMBL" id="JAAWVO010057056">
    <property type="protein sequence ID" value="MBN3321883.1"/>
    <property type="molecule type" value="Genomic_DNA"/>
</dbReference>
<evidence type="ECO:0000259" key="18">
    <source>
        <dbReference type="PROSITE" id="PS50835"/>
    </source>
</evidence>
<dbReference type="SUPFAM" id="SSF103575">
    <property type="entry name" value="Plexin repeat"/>
    <property type="match status" value="1"/>
</dbReference>
<dbReference type="PROSITE" id="PS51004">
    <property type="entry name" value="SEMA"/>
    <property type="match status" value="1"/>
</dbReference>
<dbReference type="PANTHER" id="PTHR11036:SF17">
    <property type="entry name" value="SEMAPHORIN-4G"/>
    <property type="match status" value="1"/>
</dbReference>
<keyword evidence="5 16" id="KW-0812">Transmembrane</keyword>
<dbReference type="Gene3D" id="2.60.40.10">
    <property type="entry name" value="Immunoglobulins"/>
    <property type="match status" value="1"/>
</dbReference>
<evidence type="ECO:0000256" key="5">
    <source>
        <dbReference type="ARBA" id="ARBA00022692"/>
    </source>
</evidence>
<dbReference type="GO" id="GO:0030335">
    <property type="term" value="P:positive regulation of cell migration"/>
    <property type="evidence" value="ECO:0007669"/>
    <property type="project" value="TreeGrafter"/>
</dbReference>
<feature type="region of interest" description="Disordered" evidence="15">
    <location>
        <begin position="1013"/>
        <end position="1043"/>
    </location>
</feature>
<dbReference type="InterPro" id="IPR002165">
    <property type="entry name" value="Plexin_repeat"/>
</dbReference>
<keyword evidence="6 17" id="KW-0732">Signal</keyword>
<feature type="non-terminal residue" evidence="20">
    <location>
        <position position="1104"/>
    </location>
</feature>
<evidence type="ECO:0000256" key="14">
    <source>
        <dbReference type="PROSITE-ProRule" id="PRU00352"/>
    </source>
</evidence>
<feature type="non-terminal residue" evidence="20">
    <location>
        <position position="1"/>
    </location>
</feature>
<dbReference type="InterPro" id="IPR003599">
    <property type="entry name" value="Ig_sub"/>
</dbReference>
<dbReference type="Pfam" id="PF01403">
    <property type="entry name" value="Sema"/>
    <property type="match status" value="1"/>
</dbReference>
<dbReference type="SUPFAM" id="SSF101912">
    <property type="entry name" value="Sema domain"/>
    <property type="match status" value="1"/>
</dbReference>
<name>A0A8J7P0W2_ATRSP</name>
<dbReference type="InterPro" id="IPR027231">
    <property type="entry name" value="Semaphorin"/>
</dbReference>
<dbReference type="GO" id="GO:0005886">
    <property type="term" value="C:plasma membrane"/>
    <property type="evidence" value="ECO:0007669"/>
    <property type="project" value="TreeGrafter"/>
</dbReference>
<keyword evidence="8" id="KW-0524">Neurogenesis</keyword>
<dbReference type="InterPro" id="IPR001627">
    <property type="entry name" value="Semap_dom"/>
</dbReference>
<dbReference type="Proteomes" id="UP000736164">
    <property type="component" value="Unassembled WGS sequence"/>
</dbReference>
<dbReference type="AlphaFoldDB" id="A0A8J7P0W2"/>
<feature type="chain" id="PRO_5035270609" evidence="17">
    <location>
        <begin position="18"/>
        <end position="1104"/>
    </location>
</feature>
<comment type="caution">
    <text evidence="20">The sequence shown here is derived from an EMBL/GenBank/DDBJ whole genome shotgun (WGS) entry which is preliminary data.</text>
</comment>
<dbReference type="GO" id="GO:0001755">
    <property type="term" value="P:neural crest cell migration"/>
    <property type="evidence" value="ECO:0007669"/>
    <property type="project" value="TreeGrafter"/>
</dbReference>
<feature type="compositionally biased region" description="Pro residues" evidence="15">
    <location>
        <begin position="1024"/>
        <end position="1037"/>
    </location>
</feature>
<dbReference type="SMART" id="SM00409">
    <property type="entry name" value="IG"/>
    <property type="match status" value="1"/>
</dbReference>
<evidence type="ECO:0000256" key="17">
    <source>
        <dbReference type="SAM" id="SignalP"/>
    </source>
</evidence>
<dbReference type="SMART" id="SM00423">
    <property type="entry name" value="PSI"/>
    <property type="match status" value="1"/>
</dbReference>
<evidence type="ECO:0000256" key="3">
    <source>
        <dbReference type="ARBA" id="ARBA00022473"/>
    </source>
</evidence>
<dbReference type="SUPFAM" id="SSF48726">
    <property type="entry name" value="Immunoglobulin"/>
    <property type="match status" value="1"/>
</dbReference>
<dbReference type="InterPro" id="IPR016201">
    <property type="entry name" value="PSI"/>
</dbReference>
<gene>
    <name evidence="20" type="primary">Sema4g</name>
    <name evidence="20" type="ORF">GTO95_0011312</name>
</gene>
<dbReference type="Gene3D" id="3.30.1680.10">
    <property type="entry name" value="ligand-binding face of the semaphorins, domain 2"/>
    <property type="match status" value="1"/>
</dbReference>
<keyword evidence="7" id="KW-0221">Differentiation</keyword>
<evidence type="ECO:0000256" key="12">
    <source>
        <dbReference type="ARBA" id="ARBA00023180"/>
    </source>
</evidence>
<keyword evidence="13" id="KW-0393">Immunoglobulin domain</keyword>
<evidence type="ECO:0000256" key="10">
    <source>
        <dbReference type="ARBA" id="ARBA00023136"/>
    </source>
</evidence>
<dbReference type="SMART" id="SM00630">
    <property type="entry name" value="Sema"/>
    <property type="match status" value="1"/>
</dbReference>
<evidence type="ECO:0000313" key="21">
    <source>
        <dbReference type="Proteomes" id="UP000736164"/>
    </source>
</evidence>
<dbReference type="FunFam" id="2.60.40.10:FF:001170">
    <property type="entry name" value="Sema domain, immunoglobulin domain (Ig), short basic domain, secreted, (Semaphorin) 3F"/>
    <property type="match status" value="1"/>
</dbReference>
<dbReference type="InterPro" id="IPR036352">
    <property type="entry name" value="Semap_dom_sf"/>
</dbReference>
<dbReference type="InterPro" id="IPR013783">
    <property type="entry name" value="Ig-like_fold"/>
</dbReference>
<dbReference type="InterPro" id="IPR036179">
    <property type="entry name" value="Ig-like_dom_sf"/>
</dbReference>
<evidence type="ECO:0000256" key="6">
    <source>
        <dbReference type="ARBA" id="ARBA00022729"/>
    </source>
</evidence>
<evidence type="ECO:0000256" key="7">
    <source>
        <dbReference type="ARBA" id="ARBA00022782"/>
    </source>
</evidence>
<sequence>MRGRAVVLLLLCSCVSGHLFRPSMDLDITPRITVPYSGPFPAASKKAPKSIFHLVGCSSSQLWVARCPFSFSAEGVREDWRWYKALTAFVAEESFPWARSGARVLPMRFRSCMGGRREQVQQQGTYLLVFQAIAIGHCAGALEEHDGRADELISLRRGTEPRFDPAAFLLCRELKRQPQRVVVGLLFVQECYVTLPSYEKDTDSLAPAFPVSPQHTNDSSLKGHGRTSHTDEQSCAALSLQPPGRKNHTGSLSSHEGLLGVMSPIPRGQPLPHTPAASQLLSSPAQAVKEGIKRGLLGARWFQGPALNYSTLLLEEEEEEEGGVLYVGARGAMFALNASNIAGGDHRTILWEAPLYQKQQCWSKGKDNQTECFNHIRFLQRFNETHLYTCGTYAFRPVCTYIDMEQFRISSAPEDGREKCPHDPAKGYTGLLADGEMYSASQYEFRSLPDIRRNFPYPTLKTEEAPTRWLYEAEFVDSVLLRESLNSSVGDDDKVYFFFTEKSAEPTPYFSQAKVARVARVCKGDWGGLRTLQKKWTSFLKARLVCSMPDYDFHFNILRSMFVLQSQGWRSSVFYGVFGSQWKNVKASAICQYSIENIKRAFDGTYMENQDSALKWTEYTGKVPEPRPGSCITNELRARGINSSRDFPDSVLNFVRRHPLMFQQVRPQQERPLLFKRNVDYTKIAVHRVTALDGQNYDVLFIGTDDGWLHRAVGIGPHMHIIDEMQLFEKPQPIDRLVISEAQRSIYVGSSSGVLQLPLSSCHRYTSCYNCIFARDPYCGWDGARCSEIASHTNRSSLTQDIKNGNSGCGNSTESAGHRRRSVLMGDDLLLQCELSSNLAVPQWTLDGSDLPGYGADSGYRIGTDGLLIVEARPEQSGKYSCFAAENGVQVLVAAYIVKVRRDLPPPTIQVFPSSEPQLPTLPAPLPSQPGYLIFRSLEAVYITLIVVLGGLCFVLTVVLLYVAFCLQSRRGKYSLNSRAAKRSSHLELQTISSNCVGRREHEADTADGLLQIVPGEGHASPNKEPPPPPPPPPPLPSSEYANGLSATLPSVLRKMNGNSYVLLRQSDPETTSPLYHSFTEELNRILEKRKHTQLLAKPDESSV</sequence>
<evidence type="ECO:0000256" key="15">
    <source>
        <dbReference type="SAM" id="MobiDB-lite"/>
    </source>
</evidence>
<dbReference type="InterPro" id="IPR015943">
    <property type="entry name" value="WD40/YVTN_repeat-like_dom_sf"/>
</dbReference>
<dbReference type="Pfam" id="PF01437">
    <property type="entry name" value="PSI"/>
    <property type="match status" value="1"/>
</dbReference>
<dbReference type="PROSITE" id="PS50835">
    <property type="entry name" value="IG_LIKE"/>
    <property type="match status" value="1"/>
</dbReference>
<dbReference type="GO" id="GO:0045499">
    <property type="term" value="F:chemorepellent activity"/>
    <property type="evidence" value="ECO:0007669"/>
    <property type="project" value="TreeGrafter"/>
</dbReference>
<dbReference type="GO" id="GO:0007411">
    <property type="term" value="P:axon guidance"/>
    <property type="evidence" value="ECO:0007669"/>
    <property type="project" value="TreeGrafter"/>
</dbReference>